<evidence type="ECO:0000259" key="1">
    <source>
        <dbReference type="Pfam" id="PF24983"/>
    </source>
</evidence>
<name>A0A183FY90_HELPZ</name>
<accession>A0A3P7Z5H5</accession>
<evidence type="ECO:0000313" key="2">
    <source>
        <dbReference type="EMBL" id="VDO96766.1"/>
    </source>
</evidence>
<dbReference type="WBParaSite" id="HPBE_0001359501-mRNA-1">
    <property type="protein sequence ID" value="HPBE_0001359501-mRNA-1"/>
    <property type="gene ID" value="HPBE_0001359501"/>
</dbReference>
<evidence type="ECO:0000313" key="4">
    <source>
        <dbReference type="WBParaSite" id="HPBE_0001359501-mRNA-1"/>
    </source>
</evidence>
<sequence length="187" mass="20810">MLIDKAIGYALDTMVNRTELCDDFINNNQREFLMDTSNSQTSDSACQRLVRIDVHGQVRVDEDTNAAHSPAVACSEEQFFSGVVGGVQGVVSSRVVRLHSDTDGLPADKSDFDRAIEQLVKDDRVPSYLKTISVANRNNELMTENCALKAEIEELKSALASNREKLPLRPTLLRNSRHMKTSNVDEL</sequence>
<reference evidence="4" key="2">
    <citation type="submission" date="2019-09" db="UniProtKB">
        <authorList>
            <consortium name="WormBaseParasite"/>
        </authorList>
    </citation>
    <scope>IDENTIFICATION</scope>
</reference>
<reference evidence="2 3" key="1">
    <citation type="submission" date="2018-11" db="EMBL/GenBank/DDBJ databases">
        <authorList>
            <consortium name="Pathogen Informatics"/>
        </authorList>
    </citation>
    <scope>NUCLEOTIDE SEQUENCE [LARGE SCALE GENOMIC DNA]</scope>
</reference>
<evidence type="ECO:0000313" key="3">
    <source>
        <dbReference type="Proteomes" id="UP000050761"/>
    </source>
</evidence>
<accession>A0A183FY90</accession>
<dbReference type="InterPro" id="IPR056676">
    <property type="entry name" value="DUF7774"/>
</dbReference>
<dbReference type="EMBL" id="UZAH01027991">
    <property type="protein sequence ID" value="VDO96766.1"/>
    <property type="molecule type" value="Genomic_DNA"/>
</dbReference>
<gene>
    <name evidence="2" type="ORF">HPBE_LOCUS13596</name>
</gene>
<dbReference type="AlphaFoldDB" id="A0A183FY90"/>
<dbReference type="Pfam" id="PF24983">
    <property type="entry name" value="DUF7774"/>
    <property type="match status" value="1"/>
</dbReference>
<keyword evidence="3" id="KW-1185">Reference proteome</keyword>
<feature type="domain" description="DUF7774" evidence="1">
    <location>
        <begin position="1"/>
        <end position="40"/>
    </location>
</feature>
<proteinExistence type="predicted"/>
<organism evidence="3 4">
    <name type="scientific">Heligmosomoides polygyrus</name>
    <name type="common">Parasitic roundworm</name>
    <dbReference type="NCBI Taxonomy" id="6339"/>
    <lineage>
        <taxon>Eukaryota</taxon>
        <taxon>Metazoa</taxon>
        <taxon>Ecdysozoa</taxon>
        <taxon>Nematoda</taxon>
        <taxon>Chromadorea</taxon>
        <taxon>Rhabditida</taxon>
        <taxon>Rhabditina</taxon>
        <taxon>Rhabditomorpha</taxon>
        <taxon>Strongyloidea</taxon>
        <taxon>Heligmosomidae</taxon>
        <taxon>Heligmosomoides</taxon>
    </lineage>
</organism>
<protein>
    <submittedName>
        <fullName evidence="4">GIT_CC domain-containing protein</fullName>
    </submittedName>
</protein>
<dbReference type="Proteomes" id="UP000050761">
    <property type="component" value="Unassembled WGS sequence"/>
</dbReference>